<dbReference type="PANTHER" id="PTHR23316">
    <property type="entry name" value="IMPORTIN ALPHA"/>
    <property type="match status" value="1"/>
</dbReference>
<evidence type="ECO:0000256" key="2">
    <source>
        <dbReference type="ARBA" id="ARBA00004141"/>
    </source>
</evidence>
<evidence type="ECO:0000256" key="6">
    <source>
        <dbReference type="ARBA" id="ARBA00022490"/>
    </source>
</evidence>
<dbReference type="Gene3D" id="1.25.10.10">
    <property type="entry name" value="Leucine-rich Repeat Variant"/>
    <property type="match status" value="1"/>
</dbReference>
<evidence type="ECO:0000313" key="22">
    <source>
        <dbReference type="EMBL" id="RXN01213.1"/>
    </source>
</evidence>
<dbReference type="InterPro" id="IPR032413">
    <property type="entry name" value="Arm_3"/>
</dbReference>
<evidence type="ECO:0000256" key="4">
    <source>
        <dbReference type="ARBA" id="ARBA00010394"/>
    </source>
</evidence>
<comment type="subcellular location">
    <subcellularLocation>
        <location evidence="3">Cytoplasm</location>
    </subcellularLocation>
    <subcellularLocation>
        <location evidence="2">Membrane</location>
        <topology evidence="2">Multi-pass membrane protein</topology>
    </subcellularLocation>
    <subcellularLocation>
        <location evidence="1">Nucleus</location>
    </subcellularLocation>
</comment>
<feature type="repeat" description="ARM" evidence="15">
    <location>
        <begin position="157"/>
        <end position="184"/>
    </location>
</feature>
<evidence type="ECO:0000256" key="18">
    <source>
        <dbReference type="SAM" id="MobiDB-lite"/>
    </source>
</evidence>
<evidence type="ECO:0000256" key="14">
    <source>
        <dbReference type="ARBA" id="ARBA00023242"/>
    </source>
</evidence>
<evidence type="ECO:0000313" key="23">
    <source>
        <dbReference type="Proteomes" id="UP000289886"/>
    </source>
</evidence>
<evidence type="ECO:0000256" key="16">
    <source>
        <dbReference type="PROSITE-ProRule" id="PRU00561"/>
    </source>
</evidence>
<evidence type="ECO:0000256" key="9">
    <source>
        <dbReference type="ARBA" id="ARBA00022737"/>
    </source>
</evidence>
<dbReference type="AlphaFoldDB" id="A0A662YXE8"/>
<feature type="repeat" description="ARM" evidence="15">
    <location>
        <begin position="114"/>
        <end position="158"/>
    </location>
</feature>
<dbReference type="GO" id="GO:0061608">
    <property type="term" value="F:nuclear import signal receptor activity"/>
    <property type="evidence" value="ECO:0007669"/>
    <property type="project" value="InterPro"/>
</dbReference>
<keyword evidence="23" id="KW-1185">Reference proteome</keyword>
<keyword evidence="6" id="KW-0963">Cytoplasm</keyword>
<comment type="caution">
    <text evidence="22">The sequence shown here is derived from an EMBL/GenBank/DDBJ whole genome shotgun (WGS) entry which is preliminary data.</text>
</comment>
<dbReference type="EMBL" id="SCEB01000070">
    <property type="protein sequence ID" value="RXN01213.1"/>
    <property type="molecule type" value="Genomic_DNA"/>
</dbReference>
<feature type="region of interest" description="Disordered" evidence="18">
    <location>
        <begin position="1"/>
        <end position="27"/>
    </location>
</feature>
<dbReference type="Gene3D" id="1.20.5.690">
    <property type="entry name" value="Importin-alpha, importin-beta-binding domain"/>
    <property type="match status" value="1"/>
</dbReference>
<name>A0A662YXE8_ACIRT</name>
<dbReference type="Pfam" id="PF00514">
    <property type="entry name" value="Arm"/>
    <property type="match status" value="6"/>
</dbReference>
<dbReference type="GO" id="GO:0016020">
    <property type="term" value="C:membrane"/>
    <property type="evidence" value="ECO:0007669"/>
    <property type="project" value="UniProtKB-SubCell"/>
</dbReference>
<evidence type="ECO:0000256" key="12">
    <source>
        <dbReference type="ARBA" id="ARBA00022990"/>
    </source>
</evidence>
<evidence type="ECO:0000259" key="20">
    <source>
        <dbReference type="PROSITE" id="PS51214"/>
    </source>
</evidence>
<feature type="compositionally biased region" description="Basic and acidic residues" evidence="18">
    <location>
        <begin position="18"/>
        <end position="27"/>
    </location>
</feature>
<dbReference type="PROSITE" id="PS50176">
    <property type="entry name" value="ARM_REPEAT"/>
    <property type="match status" value="3"/>
</dbReference>
<evidence type="ECO:0000256" key="19">
    <source>
        <dbReference type="SAM" id="Phobius"/>
    </source>
</evidence>
<dbReference type="SUPFAM" id="SSF48371">
    <property type="entry name" value="ARM repeat"/>
    <property type="match status" value="1"/>
</dbReference>
<evidence type="ECO:0000256" key="10">
    <source>
        <dbReference type="ARBA" id="ARBA00022927"/>
    </source>
</evidence>
<evidence type="ECO:0000256" key="7">
    <source>
        <dbReference type="ARBA" id="ARBA00022553"/>
    </source>
</evidence>
<comment type="similarity">
    <text evidence="4">Belongs to the importin alpha family.</text>
</comment>
<dbReference type="InterPro" id="IPR016024">
    <property type="entry name" value="ARM-type_fold"/>
</dbReference>
<feature type="transmembrane region" description="Helical" evidence="19">
    <location>
        <begin position="576"/>
        <end position="595"/>
    </location>
</feature>
<keyword evidence="7" id="KW-0597">Phosphoprotein</keyword>
<keyword evidence="14" id="KW-0539">Nucleus</keyword>
<organism evidence="22 23">
    <name type="scientific">Acipenser ruthenus</name>
    <name type="common">Sterlet sturgeon</name>
    <dbReference type="NCBI Taxonomy" id="7906"/>
    <lineage>
        <taxon>Eukaryota</taxon>
        <taxon>Metazoa</taxon>
        <taxon>Chordata</taxon>
        <taxon>Craniata</taxon>
        <taxon>Vertebrata</taxon>
        <taxon>Euteleostomi</taxon>
        <taxon>Actinopterygii</taxon>
        <taxon>Chondrostei</taxon>
        <taxon>Acipenseriformes</taxon>
        <taxon>Acipenseridae</taxon>
        <taxon>Acipenser</taxon>
    </lineage>
</organism>
<dbReference type="GO" id="GO:0005634">
    <property type="term" value="C:nucleus"/>
    <property type="evidence" value="ECO:0007669"/>
    <property type="project" value="UniProtKB-SubCell"/>
</dbReference>
<keyword evidence="11 17" id="KW-1133">Transmembrane helix</keyword>
<dbReference type="Proteomes" id="UP000289886">
    <property type="component" value="Unassembled WGS sequence"/>
</dbReference>
<keyword evidence="5 16" id="KW-0813">Transport</keyword>
<dbReference type="PROSITE" id="PS51751">
    <property type="entry name" value="EXPERA"/>
    <property type="match status" value="1"/>
</dbReference>
<evidence type="ECO:0000256" key="3">
    <source>
        <dbReference type="ARBA" id="ARBA00004496"/>
    </source>
</evidence>
<dbReference type="InterPro" id="IPR000225">
    <property type="entry name" value="Armadillo"/>
</dbReference>
<dbReference type="GO" id="GO:0006606">
    <property type="term" value="P:protein import into nucleus"/>
    <property type="evidence" value="ECO:0007669"/>
    <property type="project" value="InterPro"/>
</dbReference>
<dbReference type="Pfam" id="PF01749">
    <property type="entry name" value="IBB"/>
    <property type="match status" value="1"/>
</dbReference>
<feature type="transmembrane region" description="Helical" evidence="19">
    <location>
        <begin position="538"/>
        <end position="556"/>
    </location>
</feature>
<keyword evidence="8 17" id="KW-0812">Transmembrane</keyword>
<dbReference type="InterPro" id="IPR033118">
    <property type="entry name" value="EXPERA"/>
</dbReference>
<evidence type="ECO:0000256" key="1">
    <source>
        <dbReference type="ARBA" id="ARBA00004123"/>
    </source>
</evidence>
<proteinExistence type="inferred from homology"/>
<dbReference type="Pfam" id="PF16186">
    <property type="entry name" value="Arm_3"/>
    <property type="match status" value="1"/>
</dbReference>
<dbReference type="InterPro" id="IPR036975">
    <property type="entry name" value="Importin-a_IBB_sf"/>
</dbReference>
<keyword evidence="12" id="KW-0007">Acetylation</keyword>
<gene>
    <name evidence="22" type="ORF">EOD39_7551</name>
</gene>
<feature type="domain" description="EXPERA" evidence="21">
    <location>
        <begin position="449"/>
        <end position="594"/>
    </location>
</feature>
<dbReference type="InterPro" id="IPR002652">
    <property type="entry name" value="Importin-a_IBB"/>
</dbReference>
<evidence type="ECO:0000256" key="13">
    <source>
        <dbReference type="ARBA" id="ARBA00023136"/>
    </source>
</evidence>
<dbReference type="GO" id="GO:0005737">
    <property type="term" value="C:cytoplasm"/>
    <property type="evidence" value="ECO:0007669"/>
    <property type="project" value="UniProtKB-SubCell"/>
</dbReference>
<dbReference type="PROSITE" id="PS51214">
    <property type="entry name" value="IBB"/>
    <property type="match status" value="1"/>
</dbReference>
<feature type="domain" description="IBB" evidence="20">
    <location>
        <begin position="1"/>
        <end position="58"/>
    </location>
</feature>
<accession>A0A662YXE8</accession>
<dbReference type="Pfam" id="PF05241">
    <property type="entry name" value="EBP"/>
    <property type="match status" value="1"/>
</dbReference>
<sequence>MAENAGLENHRIKSFKNKGRDVETMRRHRNEVTIELRKNKRDEHLLKKRNVPQEESLEDSDVDSDFKGQNVTLDAILQNATNDNPVIQLSAVQAARKLLSSDRNPPIDDLIKSGILPILVKCLERDDNPSLQFEAAWALTNIASGTSAQTQAVVKSSAVPLFLRLLHSPHQNVCEQAVWALGNIIGDGPQCRDYVISLGVVKPLLSFINPSIPITFLRNVTWVIVNLCRNKDPPPPMETVQEILVDTVWALSYLTDGGNEQIQMVIDSGVVPFLVPLLSHQEVKVQEAVWFLSNITAGNQQQVQAVIDAGLIPMIIHQLAKGDFGTQKEAAWAISNLTISGRKDQVEYLVQQNVVPPFCNLLSVKDSQVVQVVLDGLKNILIMASDEASTIAEIIEECGGLEKIETLQQHENEDIYKLAFEIIDQYFSGDDFAVGYVLAQCWGRKCSAADRWVMVWLFYDAIVHFTLEGPFVYMSLIGTVATSDNIFADLWKEYGKADERWLHSHPTIVSIEILTVVLDGLLALVLIYAIVKDKYYRHFIQITLCVCELYGGWMTFCPDWLDGSPNLNTGSWLYLWVYLVFFNGIWVAIPGLLLWQSWLGLQRMHQAEKMTGKKLK</sequence>
<evidence type="ECO:0000259" key="21">
    <source>
        <dbReference type="PROSITE" id="PS51751"/>
    </source>
</evidence>
<dbReference type="InterPro" id="IPR011989">
    <property type="entry name" value="ARM-like"/>
</dbReference>
<dbReference type="SMART" id="SM00185">
    <property type="entry name" value="ARM"/>
    <property type="match status" value="6"/>
</dbReference>
<feature type="repeat" description="ARM" evidence="15">
    <location>
        <begin position="269"/>
        <end position="310"/>
    </location>
</feature>
<evidence type="ECO:0000256" key="8">
    <source>
        <dbReference type="ARBA" id="ARBA00022692"/>
    </source>
</evidence>
<reference evidence="22 23" key="1">
    <citation type="submission" date="2019-01" db="EMBL/GenBank/DDBJ databases">
        <title>Draft Genome and Complete Hox-Cluster Characterization of the Sterlet Sturgeon (Acipenser ruthenus).</title>
        <authorList>
            <person name="Wei Q."/>
        </authorList>
    </citation>
    <scope>NUCLEOTIDE SEQUENCE [LARGE SCALE GENOMIC DNA]</scope>
    <source>
        <strain evidence="22">WHYD16114868_AA</strain>
        <tissue evidence="22">Blood</tissue>
    </source>
</reference>
<keyword evidence="13 17" id="KW-0472">Membrane</keyword>
<dbReference type="FunFam" id="1.25.10.10:FF:000009">
    <property type="entry name" value="Importin subunit alpha"/>
    <property type="match status" value="1"/>
</dbReference>
<feature type="transmembrane region" description="Helical" evidence="19">
    <location>
        <begin position="513"/>
        <end position="531"/>
    </location>
</feature>
<dbReference type="FunFam" id="1.20.5.690:FF:000004">
    <property type="entry name" value="Importin subunit alpha"/>
    <property type="match status" value="1"/>
</dbReference>
<evidence type="ECO:0000256" key="11">
    <source>
        <dbReference type="ARBA" id="ARBA00022989"/>
    </source>
</evidence>
<keyword evidence="9" id="KW-0677">Repeat</keyword>
<evidence type="ECO:0000256" key="5">
    <source>
        <dbReference type="ARBA" id="ARBA00022448"/>
    </source>
</evidence>
<evidence type="ECO:0000256" key="17">
    <source>
        <dbReference type="PROSITE-ProRule" id="PRU01087"/>
    </source>
</evidence>
<evidence type="ECO:0000256" key="15">
    <source>
        <dbReference type="PROSITE-ProRule" id="PRU00259"/>
    </source>
</evidence>
<keyword evidence="10" id="KW-0653">Protein transport</keyword>
<protein>
    <submittedName>
        <fullName evidence="22">Importin subunit alpha-4</fullName>
    </submittedName>
</protein>